<reference evidence="1" key="1">
    <citation type="submission" date="2024-08" db="EMBL/GenBank/DDBJ databases">
        <authorList>
            <person name="Yu S.T."/>
        </authorList>
    </citation>
    <scope>NUCLEOTIDE SEQUENCE</scope>
    <source>
        <strain evidence="1">R33</strain>
    </source>
</reference>
<protein>
    <submittedName>
        <fullName evidence="1">Replication-relaxation family protein</fullName>
    </submittedName>
</protein>
<sequence length="301" mass="33405">MTRATTIHPPTSDTRAHQALALIAQHRMVTTTQLHQILAPETPARKIYKVLAPLRAEGLIAHTVLGSSNHLQAHFLTPAGAQTVRDWPEMRGRAPAVLADAAASLRAAHTLTGVRAHIAFLTDARNRGDEYGPLDWVPEIAHRLPDTGGEDQIIADAVFHYTTASPRRRQYRAFVEVDRATMSSERLARKLISYARFHDYTPQPAGRRTTVADQSALLTWQRFYPRFPRILFILTGAPRVTLARRIEDLRHMTADHGLVTRLAAHVPLGAAILEDLETHSPTGPVWTPLTGAAEPRGWTQL</sequence>
<proteinExistence type="predicted"/>
<gene>
    <name evidence="1" type="ORF">AB5J51_00145</name>
</gene>
<dbReference type="InterPro" id="IPR025855">
    <property type="entry name" value="Replic_Relax"/>
</dbReference>
<name>A0AB39XVG7_9ACTN</name>
<organism evidence="1">
    <name type="scientific">Streptomyces sp. R33</name>
    <dbReference type="NCBI Taxonomy" id="3238629"/>
    <lineage>
        <taxon>Bacteria</taxon>
        <taxon>Bacillati</taxon>
        <taxon>Actinomycetota</taxon>
        <taxon>Actinomycetes</taxon>
        <taxon>Kitasatosporales</taxon>
        <taxon>Streptomycetaceae</taxon>
        <taxon>Streptomyces</taxon>
    </lineage>
</organism>
<dbReference type="Pfam" id="PF13814">
    <property type="entry name" value="Replic_Relax"/>
    <property type="match status" value="1"/>
</dbReference>
<dbReference type="EMBL" id="CP165727">
    <property type="protein sequence ID" value="XDV61516.1"/>
    <property type="molecule type" value="Genomic_DNA"/>
</dbReference>
<dbReference type="RefSeq" id="WP_369776290.1">
    <property type="nucleotide sequence ID" value="NZ_CP165727.1"/>
</dbReference>
<evidence type="ECO:0000313" key="1">
    <source>
        <dbReference type="EMBL" id="XDV61516.1"/>
    </source>
</evidence>
<dbReference type="AlphaFoldDB" id="A0AB39XVG7"/>
<accession>A0AB39XVG7</accession>